<feature type="region of interest" description="Disordered" evidence="1">
    <location>
        <begin position="1"/>
        <end position="22"/>
    </location>
</feature>
<sequence>MSTANLDQVDLAGTPGGPQFHEDLLDKINDISPEDLPMTDICGSATSTAHLKEWIEEQLEAANPNNAHVDGADLTGDDTVTGQRKANYHQTAAKRIPVSDRARNINSVGAGDELVRQVTRRNRALRRDVEASISSNNIAVAGDANTVASKAAGIGGFVGSSGAGNSARGVGGADPVLSDTSGAEDGGFPTTIATAGTGRAITHTLFKAALRQAYEQGGNLAYAMGTPEVIEIVSDYMYSSTARIAAMQTNVGQSNRQGADSGAGTAGGGIVAQGAVNVYVGNFGSVIMTPNRFQPETATDASSLFFIDPEMWDLSFLQGYQMKELATVGLATNRAISVDYTLCALAERSGAVIADIDETAAMTD</sequence>
<comment type="caution">
    <text evidence="2">The sequence shown here is derived from an EMBL/GenBank/DDBJ whole genome shotgun (WGS) entry which is preliminary data.</text>
</comment>
<evidence type="ECO:0008006" key="3">
    <source>
        <dbReference type="Google" id="ProtNLM"/>
    </source>
</evidence>
<dbReference type="InterPro" id="IPR035198">
    <property type="entry name" value="SU10_MCP"/>
</dbReference>
<dbReference type="Proteomes" id="UP000885822">
    <property type="component" value="Unassembled WGS sequence"/>
</dbReference>
<reference evidence="2" key="1">
    <citation type="journal article" date="2020" name="mSystems">
        <title>Genome- and Community-Level Interaction Insights into Carbon Utilization and Element Cycling Functions of Hydrothermarchaeota in Hydrothermal Sediment.</title>
        <authorList>
            <person name="Zhou Z."/>
            <person name="Liu Y."/>
            <person name="Xu W."/>
            <person name="Pan J."/>
            <person name="Luo Z.H."/>
            <person name="Li M."/>
        </authorList>
    </citation>
    <scope>NUCLEOTIDE SEQUENCE [LARGE SCALE GENOMIC DNA]</scope>
    <source>
        <strain evidence="2">HyVt-26</strain>
    </source>
</reference>
<accession>A0A831NXJ9</accession>
<name>A0A831NXJ9_9GAMM</name>
<dbReference type="Pfam" id="PF17236">
    <property type="entry name" value="SU10_MCP"/>
    <property type="match status" value="1"/>
</dbReference>
<gene>
    <name evidence="2" type="ORF">ENG92_00175</name>
</gene>
<organism evidence="2">
    <name type="scientific">Thiolapillus brandeum</name>
    <dbReference type="NCBI Taxonomy" id="1076588"/>
    <lineage>
        <taxon>Bacteria</taxon>
        <taxon>Pseudomonadati</taxon>
        <taxon>Pseudomonadota</taxon>
        <taxon>Gammaproteobacteria</taxon>
        <taxon>Chromatiales</taxon>
        <taxon>Sedimenticolaceae</taxon>
        <taxon>Thiolapillus</taxon>
    </lineage>
</organism>
<dbReference type="AlphaFoldDB" id="A0A831NXJ9"/>
<dbReference type="EMBL" id="DRCV01000009">
    <property type="protein sequence ID" value="HDK37421.1"/>
    <property type="molecule type" value="Genomic_DNA"/>
</dbReference>
<proteinExistence type="predicted"/>
<protein>
    <recommendedName>
        <fullName evidence="3">Phage major capsid protein</fullName>
    </recommendedName>
</protein>
<evidence type="ECO:0000256" key="1">
    <source>
        <dbReference type="SAM" id="MobiDB-lite"/>
    </source>
</evidence>
<evidence type="ECO:0000313" key="2">
    <source>
        <dbReference type="EMBL" id="HDK37421.1"/>
    </source>
</evidence>